<proteinExistence type="predicted"/>
<evidence type="ECO:0000256" key="1">
    <source>
        <dbReference type="SAM" id="MobiDB-lite"/>
    </source>
</evidence>
<dbReference type="AlphaFoldDB" id="A0A6J6TJG2"/>
<accession>A0A6J6TJG2</accession>
<feature type="region of interest" description="Disordered" evidence="1">
    <location>
        <begin position="247"/>
        <end position="301"/>
    </location>
</feature>
<reference evidence="2" key="1">
    <citation type="submission" date="2020-05" db="EMBL/GenBank/DDBJ databases">
        <authorList>
            <person name="Chiriac C."/>
            <person name="Salcher M."/>
            <person name="Ghai R."/>
            <person name="Kavagutti S V."/>
        </authorList>
    </citation>
    <scope>NUCLEOTIDE SEQUENCE</scope>
</reference>
<organism evidence="2">
    <name type="scientific">freshwater metagenome</name>
    <dbReference type="NCBI Taxonomy" id="449393"/>
    <lineage>
        <taxon>unclassified sequences</taxon>
        <taxon>metagenomes</taxon>
        <taxon>ecological metagenomes</taxon>
    </lineage>
</organism>
<dbReference type="EMBL" id="CAEZYQ010000012">
    <property type="protein sequence ID" value="CAB4746893.1"/>
    <property type="molecule type" value="Genomic_DNA"/>
</dbReference>
<evidence type="ECO:0000313" key="2">
    <source>
        <dbReference type="EMBL" id="CAB4746893.1"/>
    </source>
</evidence>
<sequence length="314" mass="35213">MNALLSVPLTRRLHRVPVVPLLYGRWAERAWSWDWRDHWTHEWWPQGITWAGERLLVSWYAKSGGSRVSVVDLETRRYAHVTLLTPTGEPLKIHAGGLAWVDGWLYVGATAKGFWTLHESDLCVTDGRAARSASDERHRDPVTWRATALHRPEPPDGGPPLRWSFLDAVTTPGESRWSSSEERQRRAGVETTHLYAGEYGRGNKTTRVWRLPVADGQPTGPVELLATGPQGMQGVTATDDRLVVSTSHGPWTRGSLHSDSGGRAARSVSDERPSRPRNHRAPVGVEDLTRDSRGHLWTPAEHPGRRAIVRLRHP</sequence>
<protein>
    <submittedName>
        <fullName evidence="2">Unannotated protein</fullName>
    </submittedName>
</protein>
<gene>
    <name evidence="2" type="ORF">UFOPK2761_01718</name>
</gene>
<name>A0A6J6TJG2_9ZZZZ</name>
<dbReference type="SUPFAM" id="SSF63825">
    <property type="entry name" value="YWTD domain"/>
    <property type="match status" value="1"/>
</dbReference>